<dbReference type="EMBL" id="JACHDY010000003">
    <property type="protein sequence ID" value="MBB5317818.1"/>
    <property type="molecule type" value="Genomic_DNA"/>
</dbReference>
<evidence type="ECO:0000256" key="2">
    <source>
        <dbReference type="SAM" id="Phobius"/>
    </source>
</evidence>
<evidence type="ECO:0000313" key="4">
    <source>
        <dbReference type="Proteomes" id="UP000568106"/>
    </source>
</evidence>
<organism evidence="3 4">
    <name type="scientific">Tunturiibacter empetritectus</name>
    <dbReference type="NCBI Taxonomy" id="3069691"/>
    <lineage>
        <taxon>Bacteria</taxon>
        <taxon>Pseudomonadati</taxon>
        <taxon>Acidobacteriota</taxon>
        <taxon>Terriglobia</taxon>
        <taxon>Terriglobales</taxon>
        <taxon>Acidobacteriaceae</taxon>
        <taxon>Tunturiibacter</taxon>
    </lineage>
</organism>
<protein>
    <submittedName>
        <fullName evidence="3">Uncharacterized protein</fullName>
    </submittedName>
</protein>
<name>A0A7W8MRN1_9BACT</name>
<feature type="transmembrane region" description="Helical" evidence="2">
    <location>
        <begin position="261"/>
        <end position="281"/>
    </location>
</feature>
<accession>A0A7W8MRN1</accession>
<feature type="transmembrane region" description="Helical" evidence="2">
    <location>
        <begin position="21"/>
        <end position="40"/>
    </location>
</feature>
<keyword evidence="2" id="KW-0812">Transmembrane</keyword>
<feature type="compositionally biased region" description="Basic and acidic residues" evidence="1">
    <location>
        <begin position="364"/>
        <end position="374"/>
    </location>
</feature>
<evidence type="ECO:0000313" key="3">
    <source>
        <dbReference type="EMBL" id="MBB5317818.1"/>
    </source>
</evidence>
<feature type="compositionally biased region" description="Pro residues" evidence="1">
    <location>
        <begin position="318"/>
        <end position="328"/>
    </location>
</feature>
<evidence type="ECO:0000256" key="1">
    <source>
        <dbReference type="SAM" id="MobiDB-lite"/>
    </source>
</evidence>
<dbReference type="AlphaFoldDB" id="A0A7W8MRN1"/>
<comment type="caution">
    <text evidence="3">The sequence shown here is derived from an EMBL/GenBank/DDBJ whole genome shotgun (WGS) entry which is preliminary data.</text>
</comment>
<keyword evidence="2" id="KW-0472">Membrane</keyword>
<gene>
    <name evidence="3" type="ORF">HDF09_002504</name>
</gene>
<keyword evidence="4" id="KW-1185">Reference proteome</keyword>
<feature type="region of interest" description="Disordered" evidence="1">
    <location>
        <begin position="317"/>
        <end position="374"/>
    </location>
</feature>
<keyword evidence="2" id="KW-1133">Transmembrane helix</keyword>
<reference evidence="3" key="1">
    <citation type="submission" date="2020-08" db="EMBL/GenBank/DDBJ databases">
        <title>Genomic Encyclopedia of Type Strains, Phase IV (KMG-V): Genome sequencing to study the core and pangenomes of soil and plant-associated prokaryotes.</title>
        <authorList>
            <person name="Whitman W."/>
        </authorList>
    </citation>
    <scope>NUCLEOTIDE SEQUENCE [LARGE SCALE GENOMIC DNA]</scope>
    <source>
        <strain evidence="3">M8UP27</strain>
    </source>
</reference>
<feature type="transmembrane region" description="Helical" evidence="2">
    <location>
        <begin position="128"/>
        <end position="148"/>
    </location>
</feature>
<feature type="transmembrane region" description="Helical" evidence="2">
    <location>
        <begin position="88"/>
        <end position="107"/>
    </location>
</feature>
<dbReference type="Proteomes" id="UP000568106">
    <property type="component" value="Unassembled WGS sequence"/>
</dbReference>
<feature type="transmembrane region" description="Helical" evidence="2">
    <location>
        <begin position="230"/>
        <end position="249"/>
    </location>
</feature>
<feature type="transmembrane region" description="Helical" evidence="2">
    <location>
        <begin position="168"/>
        <end position="188"/>
    </location>
</feature>
<sequence length="374" mass="41803">MIERRNIFLHGLFLTLRRFPAVLWAYIFNLALALVFTVRLHSQLSAIMDHSLAAQRLVGGFDLGPAAEAVLRLHDGPSGGTTGSFSSIPLYLLVYFLLIPGTLFCYQTKTPARLSTLLHQGLLHFWRFVRITLLTVLISALILGPLVFLQGKWAEHVDKHAVGRHAFLATLVGYVLIFLVASILRLYFDLVEVYTVQLGQHLRHNRKPDRRVRRALAPAWRTLRANFSQAWPIFLFLTLLGAATVILTARTSMHMLAQPRVWPTVVLAQLGLFLLLFTRFWQRGAETSLALQNPLFHPATLPIVPVVGKVNPIAPLHPSQPIPSPTPIPTHETRQPSQPLAQTLDPIPNPEPPSPSLDEPDPGVFHHDPTKPPQ</sequence>
<proteinExistence type="predicted"/>